<sequence>MSHPSRKRGEVRHSRVNRARRAAARFPIFHSADRGLPSGLRGFFVGSWEGDAFRRPKVSAPKQAALGGPRAAAAAAGFRGPNPRPLFRAPAGSQSRPHSEDGALLFGDPPLTRLFPGPSSVRARTRLDLCALIFKASLGRSLGNRAIHHTRPRGITRARACPSHQVPCAARRRANADGRMRWSHPACSALDSGDVGRWSFGCDVGHT</sequence>
<dbReference type="EMBL" id="CM023481">
    <property type="protein sequence ID" value="KAH6944102.1"/>
    <property type="molecule type" value="Genomic_DNA"/>
</dbReference>
<dbReference type="Proteomes" id="UP000821845">
    <property type="component" value="Chromosome 1"/>
</dbReference>
<proteinExistence type="predicted"/>
<gene>
    <name evidence="1" type="ORF">HPB50_001918</name>
</gene>
<keyword evidence="2" id="KW-1185">Reference proteome</keyword>
<protein>
    <submittedName>
        <fullName evidence="1">Uncharacterized protein</fullName>
    </submittedName>
</protein>
<comment type="caution">
    <text evidence="1">The sequence shown here is derived from an EMBL/GenBank/DDBJ whole genome shotgun (WGS) entry which is preliminary data.</text>
</comment>
<organism evidence="1 2">
    <name type="scientific">Hyalomma asiaticum</name>
    <name type="common">Tick</name>
    <dbReference type="NCBI Taxonomy" id="266040"/>
    <lineage>
        <taxon>Eukaryota</taxon>
        <taxon>Metazoa</taxon>
        <taxon>Ecdysozoa</taxon>
        <taxon>Arthropoda</taxon>
        <taxon>Chelicerata</taxon>
        <taxon>Arachnida</taxon>
        <taxon>Acari</taxon>
        <taxon>Parasitiformes</taxon>
        <taxon>Ixodida</taxon>
        <taxon>Ixodoidea</taxon>
        <taxon>Ixodidae</taxon>
        <taxon>Hyalomminae</taxon>
        <taxon>Hyalomma</taxon>
    </lineage>
</organism>
<accession>A0ACB7T9C2</accession>
<reference evidence="1" key="1">
    <citation type="submission" date="2020-05" db="EMBL/GenBank/DDBJ databases">
        <title>Large-scale comparative analyses of tick genomes elucidate their genetic diversity and vector capacities.</title>
        <authorList>
            <person name="Jia N."/>
            <person name="Wang J."/>
            <person name="Shi W."/>
            <person name="Du L."/>
            <person name="Sun Y."/>
            <person name="Zhan W."/>
            <person name="Jiang J."/>
            <person name="Wang Q."/>
            <person name="Zhang B."/>
            <person name="Ji P."/>
            <person name="Sakyi L.B."/>
            <person name="Cui X."/>
            <person name="Yuan T."/>
            <person name="Jiang B."/>
            <person name="Yang W."/>
            <person name="Lam T.T.-Y."/>
            <person name="Chang Q."/>
            <person name="Ding S."/>
            <person name="Wang X."/>
            <person name="Zhu J."/>
            <person name="Ruan X."/>
            <person name="Zhao L."/>
            <person name="Wei J."/>
            <person name="Que T."/>
            <person name="Du C."/>
            <person name="Cheng J."/>
            <person name="Dai P."/>
            <person name="Han X."/>
            <person name="Huang E."/>
            <person name="Gao Y."/>
            <person name="Liu J."/>
            <person name="Shao H."/>
            <person name="Ye R."/>
            <person name="Li L."/>
            <person name="Wei W."/>
            <person name="Wang X."/>
            <person name="Wang C."/>
            <person name="Yang T."/>
            <person name="Huo Q."/>
            <person name="Li W."/>
            <person name="Guo W."/>
            <person name="Chen H."/>
            <person name="Zhou L."/>
            <person name="Ni X."/>
            <person name="Tian J."/>
            <person name="Zhou Y."/>
            <person name="Sheng Y."/>
            <person name="Liu T."/>
            <person name="Pan Y."/>
            <person name="Xia L."/>
            <person name="Li J."/>
            <person name="Zhao F."/>
            <person name="Cao W."/>
        </authorList>
    </citation>
    <scope>NUCLEOTIDE SEQUENCE</scope>
    <source>
        <strain evidence="1">Hyas-2018</strain>
    </source>
</reference>
<name>A0ACB7T9C2_HYAAI</name>
<evidence type="ECO:0000313" key="1">
    <source>
        <dbReference type="EMBL" id="KAH6944102.1"/>
    </source>
</evidence>
<evidence type="ECO:0000313" key="2">
    <source>
        <dbReference type="Proteomes" id="UP000821845"/>
    </source>
</evidence>